<dbReference type="EMBL" id="JAVHUY010000013">
    <property type="protein sequence ID" value="MDQ7906014.1"/>
    <property type="molecule type" value="Genomic_DNA"/>
</dbReference>
<organism evidence="3 4">
    <name type="scientific">Phytohabitans maris</name>
    <dbReference type="NCBI Taxonomy" id="3071409"/>
    <lineage>
        <taxon>Bacteria</taxon>
        <taxon>Bacillati</taxon>
        <taxon>Actinomycetota</taxon>
        <taxon>Actinomycetes</taxon>
        <taxon>Micromonosporales</taxon>
        <taxon>Micromonosporaceae</taxon>
    </lineage>
</organism>
<dbReference type="RefSeq" id="WP_308713282.1">
    <property type="nucleotide sequence ID" value="NZ_JAVHUY010000013.1"/>
</dbReference>
<dbReference type="InterPro" id="IPR018657">
    <property type="entry name" value="LarA-like_N"/>
</dbReference>
<dbReference type="PANTHER" id="PTHR33171">
    <property type="entry name" value="LAR_N DOMAIN-CONTAINING PROTEIN"/>
    <property type="match status" value="1"/>
</dbReference>
<evidence type="ECO:0000313" key="4">
    <source>
        <dbReference type="Proteomes" id="UP001230908"/>
    </source>
</evidence>
<proteinExistence type="predicted"/>
<gene>
    <name evidence="3" type="ORF">RB614_15990</name>
</gene>
<dbReference type="Gene3D" id="3.90.226.30">
    <property type="match status" value="1"/>
</dbReference>
<accession>A0ABU0ZG22</accession>
<evidence type="ECO:0000259" key="2">
    <source>
        <dbReference type="Pfam" id="PF09861"/>
    </source>
</evidence>
<dbReference type="PANTHER" id="PTHR33171:SF17">
    <property type="entry name" value="LARA-LIKE N-TERMINAL DOMAIN-CONTAINING PROTEIN"/>
    <property type="match status" value="1"/>
</dbReference>
<dbReference type="Proteomes" id="UP001230908">
    <property type="component" value="Unassembled WGS sequence"/>
</dbReference>
<sequence>MDSFRRGPGGGQAATLTPAHNGPRGGVEEGPSSGLSGELQRLDLDGARLVVLVPDGTRSIPLGRLFAEVHDALIGRVASLDVLIALGTHQPMPPDAIERRFDLPPGGWAARYPGVAVHNHAWHDPATFTDLGEIPATEVAAASAGLLAEPIRVRVNRLVAEADACLVLGPVFPHESVGFSGGDKYFFPGVSGPEVIDAFHWLGALIGTMDIIGKPGLTPVRAVIQAAAERIPARRLAVAVVVAPAGSSAPSSSPPGSSPLGPEVLGPEVLGTYVGTTTEAWAAAAEHSARVHVRYVERPYRRVVSVVPPMYDDLWTAAKGMYKVEPVVADGGEVIVYAPHVTTFSVTHDAMIRRVGYHCRDYLLAHAGELAEVPRTVLAHSIHARGAGTYTDGVERCRIAVTLATAIPPEDCAAVNLGWADPATLDLAALAADEDTLVVPKAGEQLYRLAP</sequence>
<feature type="region of interest" description="Disordered" evidence="1">
    <location>
        <begin position="1"/>
        <end position="38"/>
    </location>
</feature>
<dbReference type="InterPro" id="IPR043166">
    <property type="entry name" value="LarA-like_C"/>
</dbReference>
<keyword evidence="4" id="KW-1185">Reference proteome</keyword>
<dbReference type="InterPro" id="IPR048068">
    <property type="entry name" value="LarA-like"/>
</dbReference>
<reference evidence="3 4" key="1">
    <citation type="submission" date="2023-08" db="EMBL/GenBank/DDBJ databases">
        <title>Phytohabitans sansha sp. nov., isolated from marine sediment.</title>
        <authorList>
            <person name="Zhao Y."/>
            <person name="Yi K."/>
        </authorList>
    </citation>
    <scope>NUCLEOTIDE SEQUENCE [LARGE SCALE GENOMIC DNA]</scope>
    <source>
        <strain evidence="3 4">ZYX-F-186</strain>
    </source>
</reference>
<dbReference type="Pfam" id="PF09861">
    <property type="entry name" value="Lar_N"/>
    <property type="match status" value="1"/>
</dbReference>
<name>A0ABU0ZG22_9ACTN</name>
<feature type="domain" description="LarA-like N-terminal" evidence="2">
    <location>
        <begin position="40"/>
        <end position="202"/>
    </location>
</feature>
<evidence type="ECO:0000256" key="1">
    <source>
        <dbReference type="SAM" id="MobiDB-lite"/>
    </source>
</evidence>
<comment type="caution">
    <text evidence="3">The sequence shown here is derived from an EMBL/GenBank/DDBJ whole genome shotgun (WGS) entry which is preliminary data.</text>
</comment>
<dbReference type="Gene3D" id="3.40.50.11440">
    <property type="match status" value="1"/>
</dbReference>
<protein>
    <submittedName>
        <fullName evidence="3">Lactate racemase domain-containing protein</fullName>
    </submittedName>
</protein>
<evidence type="ECO:0000313" key="3">
    <source>
        <dbReference type="EMBL" id="MDQ7906014.1"/>
    </source>
</evidence>